<keyword evidence="1" id="KW-0732">Signal</keyword>
<reference evidence="2" key="3">
    <citation type="submission" date="2025-05" db="UniProtKB">
        <authorList>
            <consortium name="EnsemblMetazoa"/>
        </authorList>
    </citation>
    <scope>IDENTIFICATION</scope>
</reference>
<dbReference type="GeneID" id="108052641"/>
<protein>
    <submittedName>
        <fullName evidence="4">Uncharacterized protein LOC108052641 isoform X1</fullName>
    </submittedName>
</protein>
<organism evidence="4">
    <name type="scientific">Drosophila rhopaloa</name>
    <name type="common">Fruit fly</name>
    <dbReference type="NCBI Taxonomy" id="1041015"/>
    <lineage>
        <taxon>Eukaryota</taxon>
        <taxon>Metazoa</taxon>
        <taxon>Ecdysozoa</taxon>
        <taxon>Arthropoda</taxon>
        <taxon>Hexapoda</taxon>
        <taxon>Insecta</taxon>
        <taxon>Pterygota</taxon>
        <taxon>Neoptera</taxon>
        <taxon>Endopterygota</taxon>
        <taxon>Diptera</taxon>
        <taxon>Brachycera</taxon>
        <taxon>Muscomorpha</taxon>
        <taxon>Ephydroidea</taxon>
        <taxon>Drosophilidae</taxon>
        <taxon>Drosophila</taxon>
        <taxon>Sophophora</taxon>
    </lineage>
</organism>
<reference evidence="4" key="2">
    <citation type="submission" date="2025-04" db="UniProtKB">
        <authorList>
            <consortium name="RefSeq"/>
        </authorList>
    </citation>
    <scope>IDENTIFICATION</scope>
</reference>
<feature type="signal peptide" evidence="1">
    <location>
        <begin position="1"/>
        <end position="18"/>
    </location>
</feature>
<feature type="chain" id="PRO_5027877370" evidence="1">
    <location>
        <begin position="19"/>
        <end position="107"/>
    </location>
</feature>
<evidence type="ECO:0000313" key="3">
    <source>
        <dbReference type="Proteomes" id="UP001652680"/>
    </source>
</evidence>
<evidence type="ECO:0000256" key="1">
    <source>
        <dbReference type="SAM" id="SignalP"/>
    </source>
</evidence>
<dbReference type="OrthoDB" id="7901105at2759"/>
<evidence type="ECO:0000313" key="4">
    <source>
        <dbReference type="RefSeq" id="XP_016990571.1"/>
    </source>
</evidence>
<sequence>MVIKLLCMLFFSIGIARGTPTPKCPSEKICGNVGESKEVCILDENENCIRKYKSSCHMAIAGCRYPNLASIFQNLPTTATSTAAWKVGYAKSHLTNAGRSSLAKRMS</sequence>
<accession>A0A6P4FZG7</accession>
<gene>
    <name evidence="4" type="primary">LOC108052641</name>
    <name evidence="2" type="synonym">108052641</name>
</gene>
<proteinExistence type="predicted"/>
<dbReference type="RefSeq" id="XP_016990571.1">
    <property type="nucleotide sequence ID" value="XM_017135082.1"/>
</dbReference>
<reference evidence="3" key="1">
    <citation type="journal article" date="2021" name="Elife">
        <title>Highly contiguous assemblies of 101 drosophilid genomes.</title>
        <authorList>
            <person name="Kim B.Y."/>
            <person name="Wang J.R."/>
            <person name="Miller D.E."/>
            <person name="Barmina O."/>
            <person name="Delaney E."/>
            <person name="Thompson A."/>
            <person name="Comeault A.A."/>
            <person name="Peede D."/>
            <person name="D'Agostino E.R."/>
            <person name="Pelaez J."/>
            <person name="Aguilar J.M."/>
            <person name="Haji D."/>
            <person name="Matsunaga T."/>
            <person name="Armstrong E.E."/>
            <person name="Zych M."/>
            <person name="Ogawa Y."/>
            <person name="Stamenkovic-Radak M."/>
            <person name="Jelic M."/>
            <person name="Veselinovic M.S."/>
            <person name="Tanaskovic M."/>
            <person name="Eric P."/>
            <person name="Gao J.J."/>
            <person name="Katoh T.K."/>
            <person name="Toda M.J."/>
            <person name="Watabe H."/>
            <person name="Watada M."/>
            <person name="Davis J.S."/>
            <person name="Moyle L.C."/>
            <person name="Manoli G."/>
            <person name="Bertolini E."/>
            <person name="Kostal V."/>
            <person name="Hawley R.S."/>
            <person name="Takahashi A."/>
            <person name="Jones C.D."/>
            <person name="Price D.K."/>
            <person name="Whiteman N."/>
            <person name="Kopp A."/>
            <person name="Matute D.R."/>
            <person name="Petrov D.A."/>
        </authorList>
    </citation>
    <scope>NUCLEOTIDE SEQUENCE [LARGE SCALE GENOMIC DNA]</scope>
</reference>
<dbReference type="Proteomes" id="UP001652680">
    <property type="component" value="Unassembled WGS sequence"/>
</dbReference>
<dbReference type="AlphaFoldDB" id="A0A6P4FZG7"/>
<dbReference type="EnsemblMetazoa" id="XM_017135082.1">
    <property type="protein sequence ID" value="XP_016990571.1"/>
    <property type="gene ID" value="LOC108052641"/>
</dbReference>
<keyword evidence="3" id="KW-1185">Reference proteome</keyword>
<evidence type="ECO:0000313" key="2">
    <source>
        <dbReference type="EnsemblMetazoa" id="XP_016990571.1"/>
    </source>
</evidence>
<name>A0A6P4FZG7_DRORH</name>